<keyword evidence="6" id="KW-1185">Reference proteome</keyword>
<accession>A0AAV3R3L4</accession>
<comment type="caution">
    <text evidence="5">The sequence shown here is derived from an EMBL/GenBank/DDBJ whole genome shotgun (WGS) entry which is preliminary data.</text>
</comment>
<reference evidence="5 6" key="1">
    <citation type="submission" date="2024-01" db="EMBL/GenBank/DDBJ databases">
        <title>The complete chloroplast genome sequence of Lithospermum erythrorhizon: insights into the phylogenetic relationship among Boraginaceae species and the maternal lineages of purple gromwells.</title>
        <authorList>
            <person name="Okada T."/>
            <person name="Watanabe K."/>
        </authorList>
    </citation>
    <scope>NUCLEOTIDE SEQUENCE [LARGE SCALE GENOMIC DNA]</scope>
</reference>
<keyword evidence="1" id="KW-0175">Coiled coil</keyword>
<feature type="transmembrane region" description="Helical" evidence="3">
    <location>
        <begin position="40"/>
        <end position="59"/>
    </location>
</feature>
<evidence type="ECO:0000313" key="6">
    <source>
        <dbReference type="Proteomes" id="UP001454036"/>
    </source>
</evidence>
<evidence type="ECO:0000259" key="4">
    <source>
        <dbReference type="PROSITE" id="PS50076"/>
    </source>
</evidence>
<dbReference type="CDD" id="cd06257">
    <property type="entry name" value="DnaJ"/>
    <property type="match status" value="1"/>
</dbReference>
<evidence type="ECO:0000256" key="3">
    <source>
        <dbReference type="SAM" id="Phobius"/>
    </source>
</evidence>
<sequence length="271" mass="31830">MSHSSNNGDDHNQNNKFQEQKKTYTNNNNNNIKEKDAMRIWGFLLFGFIGATVTTAAIMQARNTAGLIYSQLSRQSSRKGKAGFSSRTGFQEEAQRRYNHKIQEEYEEAKERIERLRRMQSAFNRERNRYKRSYEKWSGKRSGAHQDFQRDEWYWHGEASYKDQGTDGWARNDWYWHGDPFNGSGSYGGANYYRETPQSTGNYSLSHHYSVLGLDRTRAKPYTDNEIKSAFRAKALKFHPDQNKDNKEAAEAKFKEVMTSYETIKMERKNK</sequence>
<proteinExistence type="predicted"/>
<keyword evidence="3" id="KW-0472">Membrane</keyword>
<dbReference type="PANTHER" id="PTHR45000:SF5">
    <property type="entry name" value="CHAPERONE DNAJ-DOMAIN SUPERFAMILY PROTEIN"/>
    <property type="match status" value="1"/>
</dbReference>
<feature type="compositionally biased region" description="Basic and acidic residues" evidence="2">
    <location>
        <begin position="8"/>
        <end position="20"/>
    </location>
</feature>
<gene>
    <name evidence="5" type="ORF">LIER_23963</name>
</gene>
<dbReference type="Proteomes" id="UP001454036">
    <property type="component" value="Unassembled WGS sequence"/>
</dbReference>
<dbReference type="Gene3D" id="1.10.287.110">
    <property type="entry name" value="DnaJ domain"/>
    <property type="match status" value="1"/>
</dbReference>
<feature type="domain" description="J" evidence="4">
    <location>
        <begin position="207"/>
        <end position="271"/>
    </location>
</feature>
<evidence type="ECO:0000256" key="2">
    <source>
        <dbReference type="SAM" id="MobiDB-lite"/>
    </source>
</evidence>
<dbReference type="InterPro" id="IPR036869">
    <property type="entry name" value="J_dom_sf"/>
</dbReference>
<evidence type="ECO:0000256" key="1">
    <source>
        <dbReference type="SAM" id="Coils"/>
    </source>
</evidence>
<dbReference type="Pfam" id="PF00226">
    <property type="entry name" value="DnaJ"/>
    <property type="match status" value="1"/>
</dbReference>
<dbReference type="EMBL" id="BAABME010006865">
    <property type="protein sequence ID" value="GAA0169488.1"/>
    <property type="molecule type" value="Genomic_DNA"/>
</dbReference>
<name>A0AAV3R3L4_LITER</name>
<keyword evidence="3" id="KW-0812">Transmembrane</keyword>
<dbReference type="SMART" id="SM00271">
    <property type="entry name" value="DnaJ"/>
    <property type="match status" value="1"/>
</dbReference>
<feature type="coiled-coil region" evidence="1">
    <location>
        <begin position="92"/>
        <end position="126"/>
    </location>
</feature>
<dbReference type="AlphaFoldDB" id="A0AAV3R3L4"/>
<evidence type="ECO:0000313" key="5">
    <source>
        <dbReference type="EMBL" id="GAA0169488.1"/>
    </source>
</evidence>
<feature type="region of interest" description="Disordered" evidence="2">
    <location>
        <begin position="1"/>
        <end position="20"/>
    </location>
</feature>
<dbReference type="PANTHER" id="PTHR45000">
    <property type="entry name" value="CHAPERONE DNAJ-DOMAIN SUPERFAMILY PROTEIN"/>
    <property type="match status" value="1"/>
</dbReference>
<organism evidence="5 6">
    <name type="scientific">Lithospermum erythrorhizon</name>
    <name type="common">Purple gromwell</name>
    <name type="synonym">Lithospermum officinale var. erythrorhizon</name>
    <dbReference type="NCBI Taxonomy" id="34254"/>
    <lineage>
        <taxon>Eukaryota</taxon>
        <taxon>Viridiplantae</taxon>
        <taxon>Streptophyta</taxon>
        <taxon>Embryophyta</taxon>
        <taxon>Tracheophyta</taxon>
        <taxon>Spermatophyta</taxon>
        <taxon>Magnoliopsida</taxon>
        <taxon>eudicotyledons</taxon>
        <taxon>Gunneridae</taxon>
        <taxon>Pentapetalae</taxon>
        <taxon>asterids</taxon>
        <taxon>lamiids</taxon>
        <taxon>Boraginales</taxon>
        <taxon>Boraginaceae</taxon>
        <taxon>Boraginoideae</taxon>
        <taxon>Lithospermeae</taxon>
        <taxon>Lithospermum</taxon>
    </lineage>
</organism>
<protein>
    <submittedName>
        <fullName evidence="5">Chaperone</fullName>
    </submittedName>
</protein>
<keyword evidence="3" id="KW-1133">Transmembrane helix</keyword>
<dbReference type="PROSITE" id="PS50076">
    <property type="entry name" value="DNAJ_2"/>
    <property type="match status" value="1"/>
</dbReference>
<dbReference type="SUPFAM" id="SSF46565">
    <property type="entry name" value="Chaperone J-domain"/>
    <property type="match status" value="1"/>
</dbReference>
<dbReference type="InterPro" id="IPR001623">
    <property type="entry name" value="DnaJ_domain"/>
</dbReference>
<dbReference type="PRINTS" id="PR00625">
    <property type="entry name" value="JDOMAIN"/>
</dbReference>